<dbReference type="SUPFAM" id="SSF54593">
    <property type="entry name" value="Glyoxalase/Bleomycin resistance protein/Dihydroxybiphenyl dioxygenase"/>
    <property type="match status" value="1"/>
</dbReference>
<evidence type="ECO:0000313" key="1">
    <source>
        <dbReference type="EMBL" id="GAA3867982.1"/>
    </source>
</evidence>
<name>A0ABP7K707_9RHOB</name>
<sequence length="120" mass="12693">MEAYQSILGGKLELMGYDQMPDAPDDLAKSDLVMHAWLNSPLGDFGGSDFPPGEEGDPQKAVTISLTIDDPDTSEKTFGALMEGGALIQAYGPSFFAAGFGMGKDRFGTHWMVMVGASPA</sequence>
<dbReference type="PANTHER" id="PTHR33990:SF1">
    <property type="entry name" value="PROTEIN YJDN"/>
    <property type="match status" value="1"/>
</dbReference>
<dbReference type="InterPro" id="IPR029068">
    <property type="entry name" value="Glyas_Bleomycin-R_OHBP_Dase"/>
</dbReference>
<organism evidence="1 2">
    <name type="scientific">Celeribacter arenosi</name>
    <dbReference type="NCBI Taxonomy" id="792649"/>
    <lineage>
        <taxon>Bacteria</taxon>
        <taxon>Pseudomonadati</taxon>
        <taxon>Pseudomonadota</taxon>
        <taxon>Alphaproteobacteria</taxon>
        <taxon>Rhodobacterales</taxon>
        <taxon>Roseobacteraceae</taxon>
        <taxon>Celeribacter</taxon>
    </lineage>
</organism>
<dbReference type="EMBL" id="BAABDF010000007">
    <property type="protein sequence ID" value="GAA3867982.1"/>
    <property type="molecule type" value="Genomic_DNA"/>
</dbReference>
<dbReference type="Proteomes" id="UP001399917">
    <property type="component" value="Unassembled WGS sequence"/>
</dbReference>
<proteinExistence type="predicted"/>
<dbReference type="PANTHER" id="PTHR33990">
    <property type="entry name" value="PROTEIN YJDN-RELATED"/>
    <property type="match status" value="1"/>
</dbReference>
<accession>A0ABP7K707</accession>
<evidence type="ECO:0000313" key="2">
    <source>
        <dbReference type="Proteomes" id="UP001399917"/>
    </source>
</evidence>
<reference evidence="2" key="1">
    <citation type="journal article" date="2019" name="Int. J. Syst. Evol. Microbiol.">
        <title>The Global Catalogue of Microorganisms (GCM) 10K type strain sequencing project: providing services to taxonomists for standard genome sequencing and annotation.</title>
        <authorList>
            <consortium name="The Broad Institute Genomics Platform"/>
            <consortium name="The Broad Institute Genome Sequencing Center for Infectious Disease"/>
            <person name="Wu L."/>
            <person name="Ma J."/>
        </authorList>
    </citation>
    <scope>NUCLEOTIDE SEQUENCE [LARGE SCALE GENOMIC DNA]</scope>
    <source>
        <strain evidence="2">JCM 17190</strain>
    </source>
</reference>
<comment type="caution">
    <text evidence="1">The sequence shown here is derived from an EMBL/GenBank/DDBJ whole genome shotgun (WGS) entry which is preliminary data.</text>
</comment>
<protein>
    <submittedName>
        <fullName evidence="1">VOC family protein</fullName>
    </submittedName>
</protein>
<keyword evidence="2" id="KW-1185">Reference proteome</keyword>
<dbReference type="Gene3D" id="3.10.180.10">
    <property type="entry name" value="2,3-Dihydroxybiphenyl 1,2-Dioxygenase, domain 1"/>
    <property type="match status" value="1"/>
</dbReference>
<gene>
    <name evidence="1" type="ORF">GCM10022404_17600</name>
</gene>